<feature type="domain" description="N-acetyltransferase" evidence="1">
    <location>
        <begin position="5"/>
        <end position="134"/>
    </location>
</feature>
<dbReference type="PANTHER" id="PTHR47237:SF2">
    <property type="entry name" value="BLL4206 PROTEIN"/>
    <property type="match status" value="1"/>
</dbReference>
<dbReference type="Proteomes" id="UP000442533">
    <property type="component" value="Unassembled WGS sequence"/>
</dbReference>
<accession>A0A844H5S5</accession>
<dbReference type="RefSeq" id="WP_155065637.1">
    <property type="nucleotide sequence ID" value="NZ_WMIF01000029.1"/>
</dbReference>
<dbReference type="OrthoDB" id="8453373at2"/>
<dbReference type="PANTHER" id="PTHR47237">
    <property type="entry name" value="SLL0310 PROTEIN"/>
    <property type="match status" value="1"/>
</dbReference>
<evidence type="ECO:0000259" key="1">
    <source>
        <dbReference type="PROSITE" id="PS51186"/>
    </source>
</evidence>
<dbReference type="Gene3D" id="3.40.630.90">
    <property type="match status" value="1"/>
</dbReference>
<sequence>MTQTMTFRPFGAEHLDAALRLSRAAGWPHRREDWALIAGLSKGVVALDGDSVVATALTTAFGDAAMANMIIVDEAMRGRGLGREIMQRALALAEPLEWRLVATASGLPLYQKLGFVECGRVHQHQAALPALTAPRGVRAATAADLPTLIAMDRAATGADRAALLAQLAGSGQIALAEGKGFAMLRDFGRGQLAGPVVARDEGVARDLLSHLLAGKAGQFMRVDTVQDSGSAPGLSQWLVDIGLPQVDTGIAMRRGSLPPQAGGFHRFALAAQALG</sequence>
<dbReference type="InterPro" id="IPR052729">
    <property type="entry name" value="Acyl/Acetyltrans_Enzymes"/>
</dbReference>
<dbReference type="InterPro" id="IPR000182">
    <property type="entry name" value="GNAT_dom"/>
</dbReference>
<evidence type="ECO:0000313" key="2">
    <source>
        <dbReference type="EMBL" id="MTH36132.1"/>
    </source>
</evidence>
<dbReference type="EMBL" id="WMIF01000029">
    <property type="protein sequence ID" value="MTH36132.1"/>
    <property type="molecule type" value="Genomic_DNA"/>
</dbReference>
<protein>
    <submittedName>
        <fullName evidence="2">GNAT family N-acetyltransferase</fullName>
    </submittedName>
</protein>
<proteinExistence type="predicted"/>
<dbReference type="Pfam" id="PF18014">
    <property type="entry name" value="Acetyltransf_18"/>
    <property type="match status" value="1"/>
</dbReference>
<organism evidence="2 3">
    <name type="scientific">Paracoccus limosus</name>
    <dbReference type="NCBI Taxonomy" id="913252"/>
    <lineage>
        <taxon>Bacteria</taxon>
        <taxon>Pseudomonadati</taxon>
        <taxon>Pseudomonadota</taxon>
        <taxon>Alphaproteobacteria</taxon>
        <taxon>Rhodobacterales</taxon>
        <taxon>Paracoccaceae</taxon>
        <taxon>Paracoccus</taxon>
    </lineage>
</organism>
<dbReference type="InterPro" id="IPR016181">
    <property type="entry name" value="Acyl_CoA_acyltransferase"/>
</dbReference>
<evidence type="ECO:0000313" key="3">
    <source>
        <dbReference type="Proteomes" id="UP000442533"/>
    </source>
</evidence>
<dbReference type="CDD" id="cd04301">
    <property type="entry name" value="NAT_SF"/>
    <property type="match status" value="1"/>
</dbReference>
<dbReference type="Pfam" id="PF13508">
    <property type="entry name" value="Acetyltransf_7"/>
    <property type="match status" value="1"/>
</dbReference>
<dbReference type="Gene3D" id="3.40.630.30">
    <property type="match status" value="1"/>
</dbReference>
<reference evidence="2 3" key="1">
    <citation type="submission" date="2019-11" db="EMBL/GenBank/DDBJ databases">
        <authorList>
            <person name="Dong K."/>
        </authorList>
    </citation>
    <scope>NUCLEOTIDE SEQUENCE [LARGE SCALE GENOMIC DNA]</scope>
    <source>
        <strain evidence="2 3">JCM 17370</strain>
    </source>
</reference>
<dbReference type="AlphaFoldDB" id="A0A844H5S5"/>
<dbReference type="PROSITE" id="PS51186">
    <property type="entry name" value="GNAT"/>
    <property type="match status" value="1"/>
</dbReference>
<dbReference type="InterPro" id="IPR041496">
    <property type="entry name" value="YitH/HolE_GNAT"/>
</dbReference>
<gene>
    <name evidence="2" type="ORF">GL279_16150</name>
</gene>
<name>A0A844H5S5_9RHOB</name>
<comment type="caution">
    <text evidence="2">The sequence shown here is derived from an EMBL/GenBank/DDBJ whole genome shotgun (WGS) entry which is preliminary data.</text>
</comment>
<keyword evidence="3" id="KW-1185">Reference proteome</keyword>
<keyword evidence="2" id="KW-0808">Transferase</keyword>
<dbReference type="SUPFAM" id="SSF55729">
    <property type="entry name" value="Acyl-CoA N-acyltransferases (Nat)"/>
    <property type="match status" value="1"/>
</dbReference>
<dbReference type="GO" id="GO:0016747">
    <property type="term" value="F:acyltransferase activity, transferring groups other than amino-acyl groups"/>
    <property type="evidence" value="ECO:0007669"/>
    <property type="project" value="InterPro"/>
</dbReference>